<name>D3VG14_XENNA</name>
<feature type="transmembrane region" description="Helical" evidence="1">
    <location>
        <begin position="7"/>
        <end position="27"/>
    </location>
</feature>
<keyword evidence="1" id="KW-0472">Membrane</keyword>
<protein>
    <submittedName>
        <fullName evidence="2">Uncharacterized protein</fullName>
    </submittedName>
</protein>
<keyword evidence="1" id="KW-0812">Transmembrane</keyword>
<organism evidence="2 3">
    <name type="scientific">Xenorhabdus nematophila (strain ATCC 19061 / DSM 3370 / CCUG 14189 / LMG 1036 / NCIMB 9965 / AN6)</name>
    <dbReference type="NCBI Taxonomy" id="406817"/>
    <lineage>
        <taxon>Bacteria</taxon>
        <taxon>Pseudomonadati</taxon>
        <taxon>Pseudomonadota</taxon>
        <taxon>Gammaproteobacteria</taxon>
        <taxon>Enterobacterales</taxon>
        <taxon>Morganellaceae</taxon>
        <taxon>Xenorhabdus</taxon>
    </lineage>
</organism>
<gene>
    <name evidence="2" type="ordered locus">XNC1_0011</name>
</gene>
<evidence type="ECO:0000313" key="3">
    <source>
        <dbReference type="Proteomes" id="UP000008075"/>
    </source>
</evidence>
<dbReference type="EMBL" id="FN667742">
    <property type="protein sequence ID" value="CBJ88104.1"/>
    <property type="molecule type" value="Genomic_DNA"/>
</dbReference>
<dbReference type="HOGENOM" id="CLU_3350542_0_0_6"/>
<keyword evidence="1" id="KW-1133">Transmembrane helix</keyword>
<accession>D3VG14</accession>
<keyword evidence="3" id="KW-1185">Reference proteome</keyword>
<evidence type="ECO:0000313" key="2">
    <source>
        <dbReference type="EMBL" id="CBJ88104.1"/>
    </source>
</evidence>
<reference evidence="2 3" key="1">
    <citation type="journal article" date="2011" name="PLoS ONE">
        <title>The entomopathogenic bacterial endosymbionts xenorhabdus and photorhabdus: convergent lifestyles from divergent genomes.</title>
        <authorList>
            <person name="Chaston J.M."/>
            <person name="Suen G."/>
            <person name="Tucker S.L."/>
            <person name="Andersen A.W."/>
            <person name="Bhasin A."/>
            <person name="Bode E."/>
            <person name="Bode H.B."/>
            <person name="Brachmann A.O."/>
            <person name="Cowles C.E."/>
            <person name="Cowles K.N."/>
            <person name="Darby C."/>
            <person name="de Leon L."/>
            <person name="Drace K."/>
            <person name="Du Z."/>
            <person name="Givaudan A."/>
            <person name="Herbert Tran E.E."/>
            <person name="Jewell K.A."/>
            <person name="Knack J.J."/>
            <person name="Krasomil-Osterfeld K.C."/>
            <person name="Kukor R."/>
            <person name="Lanois A."/>
            <person name="Latreille P."/>
            <person name="Leimgruber N.K."/>
            <person name="Lipke C.M."/>
            <person name="Liu R."/>
            <person name="Lu X."/>
            <person name="Martens E.C."/>
            <person name="Marri P.R."/>
            <person name="Medigue C."/>
            <person name="Menard M.L."/>
            <person name="Miller N.M."/>
            <person name="Morales-Soto N."/>
            <person name="Norton S."/>
            <person name="Ogier J.C."/>
            <person name="Orchard S.S."/>
            <person name="Park D."/>
            <person name="Park Y."/>
            <person name="Qurollo B.A."/>
            <person name="Sugar D.R."/>
            <person name="Richards G.R."/>
            <person name="Rouy Z."/>
            <person name="Slominski B."/>
            <person name="Slominski K."/>
            <person name="Snyder H."/>
            <person name="Tjaden B.C."/>
            <person name="van der Hoeven R."/>
            <person name="Welch R.D."/>
            <person name="Wheeler C."/>
            <person name="Xiang B."/>
            <person name="Barbazuk B."/>
            <person name="Gaudriault S."/>
            <person name="Goodner B."/>
            <person name="Slater S.C."/>
            <person name="Forst S."/>
            <person name="Goldman B.S."/>
            <person name="Goodrich-Blair H."/>
        </authorList>
    </citation>
    <scope>NUCLEOTIDE SEQUENCE [LARGE SCALE GENOMIC DNA]</scope>
    <source>
        <strain evidence="3">ATCC 19061 / DSM 3370 / CCUG 14189 / LMG 1036 / NCIMB 9965 / AN6</strain>
    </source>
</reference>
<dbReference type="Proteomes" id="UP000008075">
    <property type="component" value="Chromosome"/>
</dbReference>
<evidence type="ECO:0000256" key="1">
    <source>
        <dbReference type="SAM" id="Phobius"/>
    </source>
</evidence>
<proteinExistence type="predicted"/>
<sequence>MAHSIRYYLLASLFILFVEGILVWLFGRPPSTNLNSP</sequence>
<dbReference type="KEGG" id="xne:XNC1_0011"/>
<dbReference type="AlphaFoldDB" id="D3VG14"/>